<organism evidence="1">
    <name type="scientific">Candidatus Kentrum sp. MB</name>
    <dbReference type="NCBI Taxonomy" id="2138164"/>
    <lineage>
        <taxon>Bacteria</taxon>
        <taxon>Pseudomonadati</taxon>
        <taxon>Pseudomonadota</taxon>
        <taxon>Gammaproteobacteria</taxon>
        <taxon>Candidatus Kentrum</taxon>
    </lineage>
</organism>
<reference evidence="1" key="1">
    <citation type="submission" date="2019-02" db="EMBL/GenBank/DDBJ databases">
        <authorList>
            <person name="Gruber-Vodicka R. H."/>
            <person name="Seah K. B. B."/>
        </authorList>
    </citation>
    <scope>NUCLEOTIDE SEQUENCE</scope>
    <source>
        <strain evidence="1">BECK_BZ197</strain>
    </source>
</reference>
<sequence>MYIDKILCSIMKPMTYHSFRHSAGRSDNTLQKYKPIFTKLAFTAFRSKNSFPEHSIKKSLVNYKPAEINTCDFHM</sequence>
<dbReference type="AlphaFoldDB" id="A0A450XDM5"/>
<evidence type="ECO:0000313" key="1">
    <source>
        <dbReference type="EMBL" id="VFK27371.1"/>
    </source>
</evidence>
<proteinExistence type="predicted"/>
<gene>
    <name evidence="1" type="ORF">BECKMB1821G_GA0114241_102731</name>
</gene>
<accession>A0A450XDM5</accession>
<protein>
    <submittedName>
        <fullName evidence="1">Uncharacterized protein</fullName>
    </submittedName>
</protein>
<dbReference type="EMBL" id="CAADFO010000027">
    <property type="protein sequence ID" value="VFK27371.1"/>
    <property type="molecule type" value="Genomic_DNA"/>
</dbReference>
<name>A0A450XDM5_9GAMM</name>